<protein>
    <submittedName>
        <fullName evidence="4">DUF4232 domain-containing protein</fullName>
    </submittedName>
</protein>
<dbReference type="EMBL" id="JBEZVI010000002">
    <property type="protein sequence ID" value="MEU3709344.1"/>
    <property type="molecule type" value="Genomic_DNA"/>
</dbReference>
<keyword evidence="5" id="KW-1185">Reference proteome</keyword>
<sequence>MSHRTLLRPVRTTAALALAAVAAFGLTACDNSDGGADAAGKSSSSQASDSSGGQASAADGQGADDAKSGASATTGGSTGGSGTTGGSSGGSTGGSGAAKARGTAAAAASQDNASDRCEADVLRLELGQSDAGAGNIRYPLSFTNTGKKSCTLRGYPGIALLAKDGASIGHPADREGGAGSSVTLAPGGSAHTVLHTINEGLKDGGCWKDASLVQVYAPGSKVKMTARAADGLRVCGNEFLVSALESGSGS</sequence>
<dbReference type="RefSeq" id="WP_030285746.1">
    <property type="nucleotide sequence ID" value="NZ_JBEZVI010000002.1"/>
</dbReference>
<accession>A0ABV2YUC8</accession>
<gene>
    <name evidence="4" type="ORF">AB0E61_04490</name>
</gene>
<evidence type="ECO:0000259" key="3">
    <source>
        <dbReference type="Pfam" id="PF14016"/>
    </source>
</evidence>
<evidence type="ECO:0000313" key="4">
    <source>
        <dbReference type="EMBL" id="MEU3709344.1"/>
    </source>
</evidence>
<feature type="region of interest" description="Disordered" evidence="1">
    <location>
        <begin position="34"/>
        <end position="98"/>
    </location>
</feature>
<feature type="signal peptide" evidence="2">
    <location>
        <begin position="1"/>
        <end position="28"/>
    </location>
</feature>
<reference evidence="4 5" key="1">
    <citation type="submission" date="2024-06" db="EMBL/GenBank/DDBJ databases">
        <title>The Natural Products Discovery Center: Release of the First 8490 Sequenced Strains for Exploring Actinobacteria Biosynthetic Diversity.</title>
        <authorList>
            <person name="Kalkreuter E."/>
            <person name="Kautsar S.A."/>
            <person name="Yang D."/>
            <person name="Bader C.D."/>
            <person name="Teijaro C.N."/>
            <person name="Fluegel L."/>
            <person name="Davis C.M."/>
            <person name="Simpson J.R."/>
            <person name="Lauterbach L."/>
            <person name="Steele A.D."/>
            <person name="Gui C."/>
            <person name="Meng S."/>
            <person name="Li G."/>
            <person name="Viehrig K."/>
            <person name="Ye F."/>
            <person name="Su P."/>
            <person name="Kiefer A.F."/>
            <person name="Nichols A."/>
            <person name="Cepeda A.J."/>
            <person name="Yan W."/>
            <person name="Fan B."/>
            <person name="Jiang Y."/>
            <person name="Adhikari A."/>
            <person name="Zheng C.-J."/>
            <person name="Schuster L."/>
            <person name="Cowan T.M."/>
            <person name="Smanski M.J."/>
            <person name="Chevrette M.G."/>
            <person name="De Carvalho L.P.S."/>
            <person name="Shen B."/>
        </authorList>
    </citation>
    <scope>NUCLEOTIDE SEQUENCE [LARGE SCALE GENOMIC DNA]</scope>
    <source>
        <strain evidence="4 5">NPDC033039</strain>
    </source>
</reference>
<feature type="domain" description="DUF4232" evidence="3">
    <location>
        <begin position="117"/>
        <end position="243"/>
    </location>
</feature>
<organism evidence="4 5">
    <name type="scientific">Streptomyces catenulae</name>
    <dbReference type="NCBI Taxonomy" id="66875"/>
    <lineage>
        <taxon>Bacteria</taxon>
        <taxon>Bacillati</taxon>
        <taxon>Actinomycetota</taxon>
        <taxon>Actinomycetes</taxon>
        <taxon>Kitasatosporales</taxon>
        <taxon>Streptomycetaceae</taxon>
        <taxon>Streptomyces</taxon>
    </lineage>
</organism>
<dbReference type="InterPro" id="IPR025326">
    <property type="entry name" value="DUF4232"/>
</dbReference>
<dbReference type="Pfam" id="PF14016">
    <property type="entry name" value="DUF4232"/>
    <property type="match status" value="1"/>
</dbReference>
<comment type="caution">
    <text evidence="4">The sequence shown here is derived from an EMBL/GenBank/DDBJ whole genome shotgun (WGS) entry which is preliminary data.</text>
</comment>
<evidence type="ECO:0000313" key="5">
    <source>
        <dbReference type="Proteomes" id="UP001550853"/>
    </source>
</evidence>
<evidence type="ECO:0000256" key="1">
    <source>
        <dbReference type="SAM" id="MobiDB-lite"/>
    </source>
</evidence>
<feature type="chain" id="PRO_5045965058" evidence="2">
    <location>
        <begin position="29"/>
        <end position="250"/>
    </location>
</feature>
<keyword evidence="2" id="KW-0732">Signal</keyword>
<feature type="compositionally biased region" description="Low complexity" evidence="1">
    <location>
        <begin position="34"/>
        <end position="75"/>
    </location>
</feature>
<proteinExistence type="predicted"/>
<dbReference type="Proteomes" id="UP001550853">
    <property type="component" value="Unassembled WGS sequence"/>
</dbReference>
<evidence type="ECO:0000256" key="2">
    <source>
        <dbReference type="SAM" id="SignalP"/>
    </source>
</evidence>
<feature type="compositionally biased region" description="Gly residues" evidence="1">
    <location>
        <begin position="76"/>
        <end position="96"/>
    </location>
</feature>
<dbReference type="PROSITE" id="PS51257">
    <property type="entry name" value="PROKAR_LIPOPROTEIN"/>
    <property type="match status" value="1"/>
</dbReference>
<name>A0ABV2YUC8_9ACTN</name>